<feature type="non-terminal residue" evidence="2">
    <location>
        <position position="1"/>
    </location>
</feature>
<gene>
    <name evidence="2" type="ORF">METZ01_LOCUS36288</name>
</gene>
<dbReference type="EMBL" id="UINC01001550">
    <property type="protein sequence ID" value="SUZ83434.1"/>
    <property type="molecule type" value="Genomic_DNA"/>
</dbReference>
<accession>A0A381QWV4</accession>
<keyword evidence="1" id="KW-0472">Membrane</keyword>
<name>A0A381QWV4_9ZZZZ</name>
<keyword evidence="1" id="KW-0812">Transmembrane</keyword>
<evidence type="ECO:0000256" key="1">
    <source>
        <dbReference type="SAM" id="Phobius"/>
    </source>
</evidence>
<proteinExistence type="predicted"/>
<keyword evidence="1" id="KW-1133">Transmembrane helix</keyword>
<sequence>VIFFYIGKFRASEKQRNRDDRISWQNNRFGFLKLLIWVMVSVLSIALLARMFVFTPKTTEPTHGGEGGIRTLEGL</sequence>
<evidence type="ECO:0000313" key="2">
    <source>
        <dbReference type="EMBL" id="SUZ83434.1"/>
    </source>
</evidence>
<reference evidence="2" key="1">
    <citation type="submission" date="2018-05" db="EMBL/GenBank/DDBJ databases">
        <authorList>
            <person name="Lanie J.A."/>
            <person name="Ng W.-L."/>
            <person name="Kazmierczak K.M."/>
            <person name="Andrzejewski T.M."/>
            <person name="Davidsen T.M."/>
            <person name="Wayne K.J."/>
            <person name="Tettelin H."/>
            <person name="Glass J.I."/>
            <person name="Rusch D."/>
            <person name="Podicherti R."/>
            <person name="Tsui H.-C.T."/>
            <person name="Winkler M.E."/>
        </authorList>
    </citation>
    <scope>NUCLEOTIDE SEQUENCE</scope>
</reference>
<protein>
    <submittedName>
        <fullName evidence="2">Uncharacterized protein</fullName>
    </submittedName>
</protein>
<organism evidence="2">
    <name type="scientific">marine metagenome</name>
    <dbReference type="NCBI Taxonomy" id="408172"/>
    <lineage>
        <taxon>unclassified sequences</taxon>
        <taxon>metagenomes</taxon>
        <taxon>ecological metagenomes</taxon>
    </lineage>
</organism>
<dbReference type="AlphaFoldDB" id="A0A381QWV4"/>
<feature type="transmembrane region" description="Helical" evidence="1">
    <location>
        <begin position="34"/>
        <end position="53"/>
    </location>
</feature>